<reference evidence="10" key="2">
    <citation type="journal article" date="2021" name="Microbiol. Resour. Announc.">
        <title>Complete Genome Sequence of Polycladomyces abyssicola JIR-001T, Isolated from Hemipelagic Sediment in Deep Seawater.</title>
        <authorList>
            <person name="Tsubouchi T."/>
            <person name="Kaneko Y."/>
        </authorList>
    </citation>
    <scope>NUCLEOTIDE SEQUENCE</scope>
    <source>
        <strain evidence="10">JIR-001</strain>
    </source>
</reference>
<dbReference type="InterPro" id="IPR023090">
    <property type="entry name" value="UPF0702_alpha/beta_dom_sf"/>
</dbReference>
<evidence type="ECO:0000256" key="6">
    <source>
        <dbReference type="ARBA" id="ARBA00023136"/>
    </source>
</evidence>
<comment type="subcellular location">
    <subcellularLocation>
        <location evidence="1">Cell membrane</location>
        <topology evidence="1">Multi-pass membrane protein</topology>
    </subcellularLocation>
</comment>
<reference evidence="10" key="1">
    <citation type="journal article" date="2013" name="Int. J. Syst. Evol. Microbiol.">
        <title>Polycladomyces abyssicola gen. nov., sp. nov., a thermophilic filamentous bacterium isolated from hemipelagic sediment.</title>
        <authorList>
            <person name="Tsubouchi T."/>
            <person name="Shimane Y."/>
            <person name="Mori K."/>
            <person name="Usui K."/>
            <person name="Hiraki T."/>
            <person name="Tame A."/>
            <person name="Uematsu K."/>
            <person name="Maruyama T."/>
            <person name="Hatada Y."/>
        </authorList>
    </citation>
    <scope>NUCLEOTIDE SEQUENCE</scope>
    <source>
        <strain evidence="10">JIR-001</strain>
    </source>
</reference>
<dbReference type="PANTHER" id="PTHR34582:SF7">
    <property type="entry name" value="UPF0702 TRANSMEMBRANE PROTEIN YDFS"/>
    <property type="match status" value="1"/>
</dbReference>
<gene>
    <name evidence="10" type="ORF">JIR001_16820</name>
</gene>
<feature type="domain" description="YetF-like N-terminal transmembrane" evidence="9">
    <location>
        <begin position="6"/>
        <end position="78"/>
    </location>
</feature>
<evidence type="ECO:0000259" key="8">
    <source>
        <dbReference type="Pfam" id="PF04239"/>
    </source>
</evidence>
<evidence type="ECO:0000256" key="1">
    <source>
        <dbReference type="ARBA" id="ARBA00004651"/>
    </source>
</evidence>
<dbReference type="PANTHER" id="PTHR34582">
    <property type="entry name" value="UPF0702 TRANSMEMBRANE PROTEIN YCAP"/>
    <property type="match status" value="1"/>
</dbReference>
<evidence type="ECO:0000256" key="2">
    <source>
        <dbReference type="ARBA" id="ARBA00006448"/>
    </source>
</evidence>
<keyword evidence="4 7" id="KW-0812">Transmembrane</keyword>
<evidence type="ECO:0000256" key="5">
    <source>
        <dbReference type="ARBA" id="ARBA00022989"/>
    </source>
</evidence>
<dbReference type="AlphaFoldDB" id="A0A8D5ZKW7"/>
<proteinExistence type="inferred from homology"/>
<keyword evidence="5 7" id="KW-1133">Transmembrane helix</keyword>
<dbReference type="EMBL" id="AP024601">
    <property type="protein sequence ID" value="BCU81899.1"/>
    <property type="molecule type" value="Genomic_DNA"/>
</dbReference>
<feature type="domain" description="YetF C-terminal" evidence="8">
    <location>
        <begin position="82"/>
        <end position="138"/>
    </location>
</feature>
<dbReference type="Pfam" id="PF04239">
    <property type="entry name" value="DUF421"/>
    <property type="match status" value="1"/>
</dbReference>
<feature type="transmembrane region" description="Helical" evidence="7">
    <location>
        <begin position="59"/>
        <end position="79"/>
    </location>
</feature>
<dbReference type="Gene3D" id="3.30.240.20">
    <property type="entry name" value="bsu07140 like domains"/>
    <property type="match status" value="1"/>
</dbReference>
<name>A0A8D5ZKW7_9BACL</name>
<organism evidence="10 11">
    <name type="scientific">Polycladomyces abyssicola</name>
    <dbReference type="NCBI Taxonomy" id="1125966"/>
    <lineage>
        <taxon>Bacteria</taxon>
        <taxon>Bacillati</taxon>
        <taxon>Bacillota</taxon>
        <taxon>Bacilli</taxon>
        <taxon>Bacillales</taxon>
        <taxon>Thermoactinomycetaceae</taxon>
        <taxon>Polycladomyces</taxon>
    </lineage>
</organism>
<evidence type="ECO:0000256" key="7">
    <source>
        <dbReference type="SAM" id="Phobius"/>
    </source>
</evidence>
<sequence length="148" mass="17023">MPDWIEVLLRTLTTVVVLLIFTRLIGKRQLSQLSLFEYITGITIGSIASYVSLELDAKWYLGIVSLAVWTAVAIGIEYMQLKGKTLRSWLDGRATVLIKDGKILEDNLKKERITTDELLEQLRKKNIFKAADVEFLRLWKQTEKSMFS</sequence>
<evidence type="ECO:0000256" key="4">
    <source>
        <dbReference type="ARBA" id="ARBA00022692"/>
    </source>
</evidence>
<dbReference type="GO" id="GO:0005886">
    <property type="term" value="C:plasma membrane"/>
    <property type="evidence" value="ECO:0007669"/>
    <property type="project" value="UniProtKB-SubCell"/>
</dbReference>
<dbReference type="Proteomes" id="UP000677436">
    <property type="component" value="Chromosome"/>
</dbReference>
<dbReference type="InterPro" id="IPR007353">
    <property type="entry name" value="DUF421"/>
</dbReference>
<evidence type="ECO:0000313" key="10">
    <source>
        <dbReference type="EMBL" id="BCU81899.1"/>
    </source>
</evidence>
<comment type="similarity">
    <text evidence="2">Belongs to the UPF0702 family.</text>
</comment>
<dbReference type="Pfam" id="PF20730">
    <property type="entry name" value="YetF_N"/>
    <property type="match status" value="1"/>
</dbReference>
<keyword evidence="3" id="KW-1003">Cell membrane</keyword>
<dbReference type="KEGG" id="pabs:JIR001_16820"/>
<evidence type="ECO:0000259" key="9">
    <source>
        <dbReference type="Pfam" id="PF20730"/>
    </source>
</evidence>
<feature type="transmembrane region" description="Helical" evidence="7">
    <location>
        <begin position="33"/>
        <end position="53"/>
    </location>
</feature>
<evidence type="ECO:0000256" key="3">
    <source>
        <dbReference type="ARBA" id="ARBA00022475"/>
    </source>
</evidence>
<dbReference type="InterPro" id="IPR048454">
    <property type="entry name" value="YetF_N"/>
</dbReference>
<evidence type="ECO:0008006" key="12">
    <source>
        <dbReference type="Google" id="ProtNLM"/>
    </source>
</evidence>
<evidence type="ECO:0000313" key="11">
    <source>
        <dbReference type="Proteomes" id="UP000677436"/>
    </source>
</evidence>
<accession>A0A8D5ZKW7</accession>
<keyword evidence="11" id="KW-1185">Reference proteome</keyword>
<keyword evidence="6 7" id="KW-0472">Membrane</keyword>
<protein>
    <recommendedName>
        <fullName evidence="12">DUF421 domain-containing protein</fullName>
    </recommendedName>
</protein>
<feature type="transmembrane region" description="Helical" evidence="7">
    <location>
        <begin position="7"/>
        <end position="26"/>
    </location>
</feature>